<keyword evidence="4 5" id="KW-0804">Transcription</keyword>
<dbReference type="InterPro" id="IPR009907">
    <property type="entry name" value="RpoY"/>
</dbReference>
<organism evidence="6 7">
    <name type="scientific">Sutcliffiella cohnii</name>
    <dbReference type="NCBI Taxonomy" id="33932"/>
    <lineage>
        <taxon>Bacteria</taxon>
        <taxon>Bacillati</taxon>
        <taxon>Bacillota</taxon>
        <taxon>Bacilli</taxon>
        <taxon>Bacillales</taxon>
        <taxon>Bacillaceae</taxon>
        <taxon>Sutcliffiella</taxon>
    </lineage>
</organism>
<evidence type="ECO:0000256" key="1">
    <source>
        <dbReference type="ARBA" id="ARBA00022478"/>
    </source>
</evidence>
<evidence type="ECO:0000313" key="6">
    <source>
        <dbReference type="EMBL" id="AST92217.1"/>
    </source>
</evidence>
<keyword evidence="7" id="KW-1185">Reference proteome</keyword>
<dbReference type="Pfam" id="PF07288">
    <property type="entry name" value="RpoY"/>
    <property type="match status" value="1"/>
</dbReference>
<gene>
    <name evidence="5" type="primary">rpoY</name>
    <name evidence="6" type="ORF">BC6307_13440</name>
</gene>
<dbReference type="GO" id="GO:0006351">
    <property type="term" value="P:DNA-templated transcription"/>
    <property type="evidence" value="ECO:0007669"/>
    <property type="project" value="UniProtKB-UniRule"/>
</dbReference>
<dbReference type="GO" id="GO:0000428">
    <property type="term" value="C:DNA-directed RNA polymerase complex"/>
    <property type="evidence" value="ECO:0007669"/>
    <property type="project" value="UniProtKB-KW"/>
</dbReference>
<name>A0A223KS70_9BACI</name>
<dbReference type="EC" id="2.7.7.6" evidence="5"/>
<dbReference type="Proteomes" id="UP000215224">
    <property type="component" value="Chromosome"/>
</dbReference>
<sequence>MIFKVYYQEQLTEAPVREKTKTVFVEGEAEKDVRIALKDKPYNIEIVIPVEGEYLAYEQQSEHFKVLEIG</sequence>
<evidence type="ECO:0000256" key="2">
    <source>
        <dbReference type="ARBA" id="ARBA00022679"/>
    </source>
</evidence>
<dbReference type="GO" id="GO:0003677">
    <property type="term" value="F:DNA binding"/>
    <property type="evidence" value="ECO:0007669"/>
    <property type="project" value="UniProtKB-UniRule"/>
</dbReference>
<evidence type="ECO:0000256" key="5">
    <source>
        <dbReference type="HAMAP-Rule" id="MF_01553"/>
    </source>
</evidence>
<dbReference type="RefSeq" id="WP_066420031.1">
    <property type="nucleotide sequence ID" value="NZ_CP018866.1"/>
</dbReference>
<evidence type="ECO:0000256" key="4">
    <source>
        <dbReference type="ARBA" id="ARBA00023163"/>
    </source>
</evidence>
<dbReference type="Gene3D" id="3.10.20.730">
    <property type="entry name" value="RNAP, epsilon subunit-like"/>
    <property type="match status" value="1"/>
</dbReference>
<proteinExistence type="inferred from homology"/>
<dbReference type="EMBL" id="CP018866">
    <property type="protein sequence ID" value="AST92217.1"/>
    <property type="molecule type" value="Genomic_DNA"/>
</dbReference>
<keyword evidence="1 5" id="KW-0240">DNA-directed RNA polymerase</keyword>
<dbReference type="GO" id="GO:0003899">
    <property type="term" value="F:DNA-directed RNA polymerase activity"/>
    <property type="evidence" value="ECO:0007669"/>
    <property type="project" value="UniProtKB-UniRule"/>
</dbReference>
<comment type="function">
    <text evidence="5">A non-essential component of RNA polymerase (RNAP).</text>
</comment>
<evidence type="ECO:0000313" key="7">
    <source>
        <dbReference type="Proteomes" id="UP000215224"/>
    </source>
</evidence>
<accession>A0A223KS70</accession>
<keyword evidence="3 5" id="KW-0548">Nucleotidyltransferase</keyword>
<comment type="similarity">
    <text evidence="5">Belongs to the RNA polymerase subunit epsilon family.</text>
</comment>
<evidence type="ECO:0000256" key="3">
    <source>
        <dbReference type="ARBA" id="ARBA00022695"/>
    </source>
</evidence>
<dbReference type="KEGG" id="bcoh:BC6307_13440"/>
<comment type="subunit">
    <text evidence="5">RNAP is composed of a core of 2 alpha, a beta and a beta' subunit. The core is associated with a delta subunit, and at least one of epsilon or omega. When a sigma factor is associated with the core the holoenzyme is formed, which can initiate transcription.</text>
</comment>
<comment type="catalytic activity">
    <reaction evidence="5">
        <text>RNA(n) + a ribonucleoside 5'-triphosphate = RNA(n+1) + diphosphate</text>
        <dbReference type="Rhea" id="RHEA:21248"/>
        <dbReference type="Rhea" id="RHEA-COMP:14527"/>
        <dbReference type="Rhea" id="RHEA-COMP:17342"/>
        <dbReference type="ChEBI" id="CHEBI:33019"/>
        <dbReference type="ChEBI" id="CHEBI:61557"/>
        <dbReference type="ChEBI" id="CHEBI:140395"/>
        <dbReference type="EC" id="2.7.7.6"/>
    </reaction>
</comment>
<keyword evidence="2 5" id="KW-0808">Transferase</keyword>
<dbReference type="STRING" id="1314751.GCA_001591425_04011"/>
<reference evidence="6 7" key="1">
    <citation type="submission" date="2016-12" db="EMBL/GenBank/DDBJ databases">
        <title>The whole genome sequencing and assembly of Bacillus cohnii DSM 6307T strain.</title>
        <authorList>
            <person name="Lee Y.-J."/>
            <person name="Yi H."/>
            <person name="Bahn Y.-S."/>
            <person name="Kim J.F."/>
            <person name="Lee D.-W."/>
        </authorList>
    </citation>
    <scope>NUCLEOTIDE SEQUENCE [LARGE SCALE GENOMIC DNA]</scope>
    <source>
        <strain evidence="6 7">DSM 6307</strain>
    </source>
</reference>
<dbReference type="HAMAP" id="MF_01553">
    <property type="entry name" value="RNApol_bact_RpoY"/>
    <property type="match status" value="1"/>
</dbReference>
<protein>
    <recommendedName>
        <fullName evidence="5">DNA-directed RNA polymerase subunit epsilon</fullName>
        <shortName evidence="5">RNAP epsilon subunit</shortName>
        <ecNumber evidence="5">2.7.7.6</ecNumber>
    </recommendedName>
    <alternativeName>
        <fullName evidence="5">RNA polymerase epsilon subunit</fullName>
    </alternativeName>
    <alternativeName>
        <fullName evidence="5">Transcriptase subunit epsilon</fullName>
    </alternativeName>
</protein>
<dbReference type="AlphaFoldDB" id="A0A223KS70"/>